<reference evidence="1" key="2">
    <citation type="journal article" date="2015" name="Data Brief">
        <title>Shoot transcriptome of the giant reed, Arundo donax.</title>
        <authorList>
            <person name="Barrero R.A."/>
            <person name="Guerrero F.D."/>
            <person name="Moolhuijzen P."/>
            <person name="Goolsby J.A."/>
            <person name="Tidwell J."/>
            <person name="Bellgard S.E."/>
            <person name="Bellgard M.I."/>
        </authorList>
    </citation>
    <scope>NUCLEOTIDE SEQUENCE</scope>
    <source>
        <tissue evidence="1">Shoot tissue taken approximately 20 cm above the soil surface</tissue>
    </source>
</reference>
<dbReference type="EMBL" id="GBRH01216929">
    <property type="protein sequence ID" value="JAD80966.1"/>
    <property type="molecule type" value="Transcribed_RNA"/>
</dbReference>
<name>A0A0A9CZD7_ARUDO</name>
<dbReference type="AlphaFoldDB" id="A0A0A9CZD7"/>
<organism evidence="1">
    <name type="scientific">Arundo donax</name>
    <name type="common">Giant reed</name>
    <name type="synonym">Donax arundinaceus</name>
    <dbReference type="NCBI Taxonomy" id="35708"/>
    <lineage>
        <taxon>Eukaryota</taxon>
        <taxon>Viridiplantae</taxon>
        <taxon>Streptophyta</taxon>
        <taxon>Embryophyta</taxon>
        <taxon>Tracheophyta</taxon>
        <taxon>Spermatophyta</taxon>
        <taxon>Magnoliopsida</taxon>
        <taxon>Liliopsida</taxon>
        <taxon>Poales</taxon>
        <taxon>Poaceae</taxon>
        <taxon>PACMAD clade</taxon>
        <taxon>Arundinoideae</taxon>
        <taxon>Arundineae</taxon>
        <taxon>Arundo</taxon>
    </lineage>
</organism>
<sequence length="51" mass="5898">MPGVLMVEVRTDLPYRHPCVVQRSCLIAGSYRSLRFILLVLIAYVPYFLEV</sequence>
<protein>
    <submittedName>
        <fullName evidence="1">Uncharacterized protein</fullName>
    </submittedName>
</protein>
<accession>A0A0A9CZD7</accession>
<reference evidence="1" key="1">
    <citation type="submission" date="2014-09" db="EMBL/GenBank/DDBJ databases">
        <authorList>
            <person name="Magalhaes I.L.F."/>
            <person name="Oliveira U."/>
            <person name="Santos F.R."/>
            <person name="Vidigal T.H.D.A."/>
            <person name="Brescovit A.D."/>
            <person name="Santos A.J."/>
        </authorList>
    </citation>
    <scope>NUCLEOTIDE SEQUENCE</scope>
    <source>
        <tissue evidence="1">Shoot tissue taken approximately 20 cm above the soil surface</tissue>
    </source>
</reference>
<proteinExistence type="predicted"/>
<evidence type="ECO:0000313" key="1">
    <source>
        <dbReference type="EMBL" id="JAD80966.1"/>
    </source>
</evidence>